<evidence type="ECO:0000313" key="2">
    <source>
        <dbReference type="EMBL" id="KAL3780117.1"/>
    </source>
</evidence>
<keyword evidence="3" id="KW-1185">Reference proteome</keyword>
<sequence length="172" mass="19476">MMDCRLHPRHAEGVDPRRIEEERGGGGIVGWWSALSSGDIYDDECDDDECDDDECDEYRDGGGSGTKRVERRKRRKTTTTTIRIEVWMRGGAGRRPMSRRGCEERRTQVEGSNGKLPEAARMPDRERSGNRKEGGGSETERRGCDWIVVAVARAARGGIPCRRRRSGRLPRR</sequence>
<feature type="region of interest" description="Disordered" evidence="1">
    <location>
        <begin position="52"/>
        <end position="140"/>
    </location>
</feature>
<feature type="compositionally biased region" description="Basic and acidic residues" evidence="1">
    <location>
        <begin position="121"/>
        <end position="140"/>
    </location>
</feature>
<dbReference type="AlphaFoldDB" id="A0ABD3NWP6"/>
<comment type="caution">
    <text evidence="2">The sequence shown here is derived from an EMBL/GenBank/DDBJ whole genome shotgun (WGS) entry which is preliminary data.</text>
</comment>
<protein>
    <submittedName>
        <fullName evidence="2">Uncharacterized protein</fullName>
    </submittedName>
</protein>
<organism evidence="2 3">
    <name type="scientific">Stephanodiscus triporus</name>
    <dbReference type="NCBI Taxonomy" id="2934178"/>
    <lineage>
        <taxon>Eukaryota</taxon>
        <taxon>Sar</taxon>
        <taxon>Stramenopiles</taxon>
        <taxon>Ochrophyta</taxon>
        <taxon>Bacillariophyta</taxon>
        <taxon>Coscinodiscophyceae</taxon>
        <taxon>Thalassiosirophycidae</taxon>
        <taxon>Stephanodiscales</taxon>
        <taxon>Stephanodiscaceae</taxon>
        <taxon>Stephanodiscus</taxon>
    </lineage>
</organism>
<evidence type="ECO:0000313" key="3">
    <source>
        <dbReference type="Proteomes" id="UP001530315"/>
    </source>
</evidence>
<name>A0ABD3NWP6_9STRA</name>
<gene>
    <name evidence="2" type="ORF">ACHAW5_005755</name>
</gene>
<accession>A0ABD3NWP6</accession>
<evidence type="ECO:0000256" key="1">
    <source>
        <dbReference type="SAM" id="MobiDB-lite"/>
    </source>
</evidence>
<proteinExistence type="predicted"/>
<dbReference type="EMBL" id="JALLAZ020001130">
    <property type="protein sequence ID" value="KAL3780117.1"/>
    <property type="molecule type" value="Genomic_DNA"/>
</dbReference>
<reference evidence="2 3" key="1">
    <citation type="submission" date="2024-10" db="EMBL/GenBank/DDBJ databases">
        <title>Updated reference genomes for cyclostephanoid diatoms.</title>
        <authorList>
            <person name="Roberts W.R."/>
            <person name="Alverson A.J."/>
        </authorList>
    </citation>
    <scope>NUCLEOTIDE SEQUENCE [LARGE SCALE GENOMIC DNA]</scope>
    <source>
        <strain evidence="2 3">AJA276-08</strain>
    </source>
</reference>
<dbReference type="Proteomes" id="UP001530315">
    <property type="component" value="Unassembled WGS sequence"/>
</dbReference>